<evidence type="ECO:0000259" key="2">
    <source>
        <dbReference type="Pfam" id="PF14338"/>
    </source>
</evidence>
<evidence type="ECO:0000313" key="3">
    <source>
        <dbReference type="EMBL" id="ADC46985.1"/>
    </source>
</evidence>
<keyword evidence="3" id="KW-0255">Endonuclease</keyword>
<dbReference type="KEGG" id="mru:mru_1135"/>
<feature type="region of interest" description="Disordered" evidence="1">
    <location>
        <begin position="177"/>
        <end position="201"/>
    </location>
</feature>
<dbReference type="OrthoDB" id="78441at2157"/>
<dbReference type="PATRIC" id="fig|634498.28.peg.1136"/>
<dbReference type="GO" id="GO:0004519">
    <property type="term" value="F:endonuclease activity"/>
    <property type="evidence" value="ECO:0007669"/>
    <property type="project" value="UniProtKB-KW"/>
</dbReference>
<protein>
    <submittedName>
        <fullName evidence="3">Restriction endonuclease</fullName>
    </submittedName>
</protein>
<dbReference type="Pfam" id="PF14338">
    <property type="entry name" value="Mrr_N"/>
    <property type="match status" value="1"/>
</dbReference>
<dbReference type="InterPro" id="IPR025745">
    <property type="entry name" value="Mrr-like_N_dom"/>
</dbReference>
<sequence length="244" mass="28998">MAVPEINELFLPLLKTIKDKDEYKVKDITDEVIEIIEISEEDKNITLPNGETLIESRISTANTYLRKADLIESNRFLYYNITDEGLKVLEENPDELKEEDLMENSAFKELKDVYTHDDVTEEIPNPQDALKASLQKQMEDVRAEISNDVIKENEVKYFRPKNQKENDEIYEIRSRRANLKDDKDKSKRKCHDKHHGHKHHHKHKYIVYKEFSPADELLKYAELFERGYLTKEEFDKKKEELLKL</sequence>
<dbReference type="HOGENOM" id="CLU_1136070_0_0_2"/>
<reference evidence="3 4" key="1">
    <citation type="journal article" date="2010" name="PLoS ONE">
        <title>The genome sequence of the rumen methanogen Methanobrevibacter ruminantium reveals new possibilities for controlling ruminant methane emissions.</title>
        <authorList>
            <person name="Leahy S.C."/>
            <person name="Kelly W.J."/>
            <person name="Altermann E."/>
            <person name="Ronimus R.S."/>
            <person name="Yeoman C.J."/>
            <person name="Pacheco D.M."/>
            <person name="Li D."/>
            <person name="Kong Z."/>
            <person name="McTavish S."/>
            <person name="Sang C."/>
            <person name="Lambie S.C."/>
            <person name="Janssen P.H."/>
            <person name="Dey D."/>
            <person name="Attwood G.T."/>
        </authorList>
    </citation>
    <scope>NUCLEOTIDE SEQUENCE [LARGE SCALE GENOMIC DNA]</scope>
    <source>
        <strain evidence="4">ATCC 35063 / DSM 1093 / JCM 13430 / OCM 146 / M1</strain>
    </source>
</reference>
<dbReference type="STRING" id="634498.mru_1135"/>
<evidence type="ECO:0000313" key="4">
    <source>
        <dbReference type="Proteomes" id="UP000008680"/>
    </source>
</evidence>
<dbReference type="EMBL" id="CP001719">
    <property type="protein sequence ID" value="ADC46985.1"/>
    <property type="molecule type" value="Genomic_DNA"/>
</dbReference>
<dbReference type="eggNOG" id="arCOG02781">
    <property type="taxonomic scope" value="Archaea"/>
</dbReference>
<keyword evidence="3" id="KW-0378">Hydrolase</keyword>
<name>D3E374_METRM</name>
<dbReference type="RefSeq" id="WP_012955935.1">
    <property type="nucleotide sequence ID" value="NC_013790.1"/>
</dbReference>
<keyword evidence="3" id="KW-0540">Nuclease</keyword>
<dbReference type="AlphaFoldDB" id="D3E374"/>
<dbReference type="REBASE" id="23643">
    <property type="entry name" value="MruMrrP"/>
</dbReference>
<proteinExistence type="predicted"/>
<organism evidence="3 4">
    <name type="scientific">Methanobrevibacter ruminantium (strain ATCC 35063 / DSM 1093 / JCM 13430 / OCM 146 / M1)</name>
    <name type="common">Methanobacterium ruminantium</name>
    <dbReference type="NCBI Taxonomy" id="634498"/>
    <lineage>
        <taxon>Archaea</taxon>
        <taxon>Methanobacteriati</taxon>
        <taxon>Methanobacteriota</taxon>
        <taxon>Methanomada group</taxon>
        <taxon>Methanobacteria</taxon>
        <taxon>Methanobacteriales</taxon>
        <taxon>Methanobacteriaceae</taxon>
        <taxon>Methanobrevibacter</taxon>
    </lineage>
</organism>
<feature type="domain" description="Restriction system protein Mrr-like N-terminal" evidence="2">
    <location>
        <begin position="8"/>
        <end position="90"/>
    </location>
</feature>
<dbReference type="Proteomes" id="UP000008680">
    <property type="component" value="Chromosome"/>
</dbReference>
<gene>
    <name evidence="3" type="ordered locus">mru_1135</name>
</gene>
<keyword evidence="4" id="KW-1185">Reference proteome</keyword>
<accession>D3E374</accession>
<evidence type="ECO:0000256" key="1">
    <source>
        <dbReference type="SAM" id="MobiDB-lite"/>
    </source>
</evidence>
<dbReference type="GeneID" id="8770786"/>
<feature type="compositionally biased region" description="Basic residues" evidence="1">
    <location>
        <begin position="186"/>
        <end position="201"/>
    </location>
</feature>